<dbReference type="Proteomes" id="UP001501470">
    <property type="component" value="Unassembled WGS sequence"/>
</dbReference>
<sequence>MRPPGVDLHRAIRTGRRRRRIRNAAVAAVAVLAVTVAIGAVRSRPQAMPADRTPVPLPTSTIAPPLGECTISKDTAPWAKWHPWFVLDDTWRVVVHLEARGTGPVEAVRYVDGAVERIPDVPSRFQLTNVNRAGDFAGVNGKVERGWVYRDGRFRALTLPKGATHLALTDINEAGDLLGAVDLGNPMGYEAVVWPGGRPDRPRMLKAPAGHVARATGIAWDGLIVGELVRGDVVTPYLWHPDGTGEPLPVPPEVGGKVEVTGLTGDWAVGSGVRWNIRTRHADAINGLSRRWAVVDMYGRVYGETDTPEHRQAVWVNGTLQPVPDQFEGRTARPEAVRDDGRQLFGWSLPDNSPVRWDCG</sequence>
<protein>
    <submittedName>
        <fullName evidence="2">Uncharacterized protein</fullName>
    </submittedName>
</protein>
<keyword evidence="1" id="KW-0472">Membrane</keyword>
<feature type="transmembrane region" description="Helical" evidence="1">
    <location>
        <begin position="21"/>
        <end position="41"/>
    </location>
</feature>
<evidence type="ECO:0000256" key="1">
    <source>
        <dbReference type="SAM" id="Phobius"/>
    </source>
</evidence>
<evidence type="ECO:0000313" key="2">
    <source>
        <dbReference type="EMBL" id="GAA1550057.1"/>
    </source>
</evidence>
<gene>
    <name evidence="2" type="ORF">GCM10009827_083270</name>
</gene>
<name>A0ABP4MTF3_9ACTN</name>
<dbReference type="EMBL" id="BAAAQD010000021">
    <property type="protein sequence ID" value="GAA1550057.1"/>
    <property type="molecule type" value="Genomic_DNA"/>
</dbReference>
<keyword evidence="3" id="KW-1185">Reference proteome</keyword>
<keyword evidence="1" id="KW-1133">Transmembrane helix</keyword>
<evidence type="ECO:0000313" key="3">
    <source>
        <dbReference type="Proteomes" id="UP001501470"/>
    </source>
</evidence>
<proteinExistence type="predicted"/>
<reference evidence="3" key="1">
    <citation type="journal article" date="2019" name="Int. J. Syst. Evol. Microbiol.">
        <title>The Global Catalogue of Microorganisms (GCM) 10K type strain sequencing project: providing services to taxonomists for standard genome sequencing and annotation.</title>
        <authorList>
            <consortium name="The Broad Institute Genomics Platform"/>
            <consortium name="The Broad Institute Genome Sequencing Center for Infectious Disease"/>
            <person name="Wu L."/>
            <person name="Ma J."/>
        </authorList>
    </citation>
    <scope>NUCLEOTIDE SEQUENCE [LARGE SCALE GENOMIC DNA]</scope>
    <source>
        <strain evidence="3">JCM 15933</strain>
    </source>
</reference>
<keyword evidence="1" id="KW-0812">Transmembrane</keyword>
<comment type="caution">
    <text evidence="2">The sequence shown here is derived from an EMBL/GenBank/DDBJ whole genome shotgun (WGS) entry which is preliminary data.</text>
</comment>
<organism evidence="2 3">
    <name type="scientific">Dactylosporangium maewongense</name>
    <dbReference type="NCBI Taxonomy" id="634393"/>
    <lineage>
        <taxon>Bacteria</taxon>
        <taxon>Bacillati</taxon>
        <taxon>Actinomycetota</taxon>
        <taxon>Actinomycetes</taxon>
        <taxon>Micromonosporales</taxon>
        <taxon>Micromonosporaceae</taxon>
        <taxon>Dactylosporangium</taxon>
    </lineage>
</organism>
<accession>A0ABP4MTF3</accession>